<dbReference type="InterPro" id="IPR001610">
    <property type="entry name" value="PAC"/>
</dbReference>
<dbReference type="SMART" id="SM00065">
    <property type="entry name" value="GAF"/>
    <property type="match status" value="2"/>
</dbReference>
<evidence type="ECO:0000313" key="6">
    <source>
        <dbReference type="EMBL" id="RED52654.1"/>
    </source>
</evidence>
<dbReference type="SMART" id="SM00052">
    <property type="entry name" value="EAL"/>
    <property type="match status" value="1"/>
</dbReference>
<proteinExistence type="predicted"/>
<feature type="coiled-coil region" evidence="1">
    <location>
        <begin position="396"/>
        <end position="426"/>
    </location>
</feature>
<comment type="caution">
    <text evidence="6">The sequence shown here is derived from an EMBL/GenBank/DDBJ whole genome shotgun (WGS) entry which is preliminary data.</text>
</comment>
<dbReference type="Pfam" id="PF00989">
    <property type="entry name" value="PAS"/>
    <property type="match status" value="1"/>
</dbReference>
<dbReference type="PANTHER" id="PTHR44757">
    <property type="entry name" value="DIGUANYLATE CYCLASE DGCP"/>
    <property type="match status" value="1"/>
</dbReference>
<sequence length="970" mass="110047">MLDRNLSSDVELCTTIIGLEFDSDAVYGMTYTGVRVRRMLKEQMRYSRLANLTKLINTKLELREVLEHVTTAISEEIVQCDSVGIYLPQADGTFRGYVGKPEVINGWTLDMHVIDTEMDLLAKEVIDTKKTIYIPDTSKDNRPDPRAVQGFQIKSLLVLPISFEQELFGLVFLFDYGVPMNLMESEIQTVEAYVNMAAVAIRNARNLTHKENLLAEKQLLLDVTRDLSMSSTLQECLDSCFFYLGKVLENCNIGVHLLDPITESQIAPAKLSKDSDWTEEDWIQTHNRIKIDESNDLVFQEVIRTKQAMLIPDVFKDGRPNHELCRQFGIKGLLMLPLVAMKEVLGAIAVVKLDEGSFLYSEATLQFAQSIVDATASTLSNLLYMEKQENIIQERTSEITVKNEALERAIAELRQLSREKELILNSAGEGIFGLDLDRKITFCNEAGVTMLGYDKKDELIGQPSCIVFQERQDQETAVVFEGLKDNFYESDSFYRKDGSVFPVEYVISAIREGDEVVGEVVTFKDITQRKQMEEEIKYRAYFDGLTDLPNRLLLKDRLQQGLSHAQSTGERLAVLYLDLDRFKFINDSLGHSYGDHLLRDVARRLSSCVPLGATVSRQGGDEFTIFLPHIHTEDEVLEVVLRVVDAFSEPFELMDNEIYMKASIGISLYPDHGDTTETLIKNADAAMYKSKEISGNSYHFFRAGMDVRTIESIKLENDLYKALEQEELVIYYQPQIDYSEKRIVGVEALLRWNHPTRGMIAPDQFIPIAEETALIIPIGEWVLKEACLQLKSWLEQGYALSSMSVNLSARQFEQNNLFALVQNALSEAGLLPDSLQLELTENLIIKNQELTLKTMRELKDLGVKIAIDDFGTGYSSLGYLKSLPIDTLKIDKSFLQEIKSEKDNAAITHTIILLARNLNLSVVAEGVETKEHVQFLSERGCRLMQGYYFSTPMTAEEFAFLMDRNILEVQ</sequence>
<dbReference type="SUPFAM" id="SSF55781">
    <property type="entry name" value="GAF domain-like"/>
    <property type="match status" value="2"/>
</dbReference>
<feature type="domain" description="EAL" evidence="4">
    <location>
        <begin position="712"/>
        <end position="966"/>
    </location>
</feature>
<reference evidence="6 7" key="1">
    <citation type="submission" date="2018-07" db="EMBL/GenBank/DDBJ databases">
        <title>Genomic Encyclopedia of Type Strains, Phase III (KMG-III): the genomes of soil and plant-associated and newly described type strains.</title>
        <authorList>
            <person name="Whitman W."/>
        </authorList>
    </citation>
    <scope>NUCLEOTIDE SEQUENCE [LARGE SCALE GENOMIC DNA]</scope>
    <source>
        <strain evidence="6 7">CECT 7287</strain>
    </source>
</reference>
<dbReference type="InterPro" id="IPR000700">
    <property type="entry name" value="PAS-assoc_C"/>
</dbReference>
<dbReference type="PROSITE" id="PS50887">
    <property type="entry name" value="GGDEF"/>
    <property type="match status" value="1"/>
</dbReference>
<dbReference type="InterPro" id="IPR001633">
    <property type="entry name" value="EAL_dom"/>
</dbReference>
<dbReference type="Pfam" id="PF00990">
    <property type="entry name" value="GGDEF"/>
    <property type="match status" value="1"/>
</dbReference>
<feature type="domain" description="GGDEF" evidence="5">
    <location>
        <begin position="570"/>
        <end position="703"/>
    </location>
</feature>
<dbReference type="InterPro" id="IPR029016">
    <property type="entry name" value="GAF-like_dom_sf"/>
</dbReference>
<dbReference type="PROSITE" id="PS50113">
    <property type="entry name" value="PAC"/>
    <property type="match status" value="1"/>
</dbReference>
<feature type="domain" description="PAS" evidence="2">
    <location>
        <begin position="416"/>
        <end position="457"/>
    </location>
</feature>
<dbReference type="SUPFAM" id="SSF55785">
    <property type="entry name" value="PYP-like sensor domain (PAS domain)"/>
    <property type="match status" value="1"/>
</dbReference>
<dbReference type="Pfam" id="PF00563">
    <property type="entry name" value="EAL"/>
    <property type="match status" value="1"/>
</dbReference>
<dbReference type="Proteomes" id="UP000256977">
    <property type="component" value="Unassembled WGS sequence"/>
</dbReference>
<dbReference type="Gene3D" id="3.30.70.270">
    <property type="match status" value="1"/>
</dbReference>
<name>A0A3D9HT28_9BACL</name>
<evidence type="ECO:0000259" key="2">
    <source>
        <dbReference type="PROSITE" id="PS50112"/>
    </source>
</evidence>
<dbReference type="InterPro" id="IPR003018">
    <property type="entry name" value="GAF"/>
</dbReference>
<dbReference type="Gene3D" id="3.30.450.20">
    <property type="entry name" value="PAS domain"/>
    <property type="match status" value="1"/>
</dbReference>
<dbReference type="Pfam" id="PF01590">
    <property type="entry name" value="GAF"/>
    <property type="match status" value="1"/>
</dbReference>
<evidence type="ECO:0000313" key="7">
    <source>
        <dbReference type="Proteomes" id="UP000256977"/>
    </source>
</evidence>
<dbReference type="InterPro" id="IPR000160">
    <property type="entry name" value="GGDEF_dom"/>
</dbReference>
<dbReference type="FunFam" id="3.20.20.450:FF:000001">
    <property type="entry name" value="Cyclic di-GMP phosphodiesterase yahA"/>
    <property type="match status" value="1"/>
</dbReference>
<dbReference type="PROSITE" id="PS50112">
    <property type="entry name" value="PAS"/>
    <property type="match status" value="1"/>
</dbReference>
<dbReference type="CDD" id="cd00130">
    <property type="entry name" value="PAS"/>
    <property type="match status" value="1"/>
</dbReference>
<dbReference type="InterPro" id="IPR013767">
    <property type="entry name" value="PAS_fold"/>
</dbReference>
<evidence type="ECO:0000259" key="5">
    <source>
        <dbReference type="PROSITE" id="PS50887"/>
    </source>
</evidence>
<dbReference type="Gene3D" id="3.20.20.450">
    <property type="entry name" value="EAL domain"/>
    <property type="match status" value="1"/>
</dbReference>
<dbReference type="AlphaFoldDB" id="A0A3D9HT28"/>
<dbReference type="SUPFAM" id="SSF141868">
    <property type="entry name" value="EAL domain-like"/>
    <property type="match status" value="1"/>
</dbReference>
<dbReference type="NCBIfam" id="TIGR00254">
    <property type="entry name" value="GGDEF"/>
    <property type="match status" value="1"/>
</dbReference>
<dbReference type="SMART" id="SM00267">
    <property type="entry name" value="GGDEF"/>
    <property type="match status" value="1"/>
</dbReference>
<feature type="domain" description="PAC" evidence="3">
    <location>
        <begin position="487"/>
        <end position="538"/>
    </location>
</feature>
<evidence type="ECO:0000259" key="3">
    <source>
        <dbReference type="PROSITE" id="PS50113"/>
    </source>
</evidence>
<evidence type="ECO:0000256" key="1">
    <source>
        <dbReference type="SAM" id="Coils"/>
    </source>
</evidence>
<dbReference type="InterPro" id="IPR043128">
    <property type="entry name" value="Rev_trsase/Diguanyl_cyclase"/>
</dbReference>
<dbReference type="SMART" id="SM00091">
    <property type="entry name" value="PAS"/>
    <property type="match status" value="1"/>
</dbReference>
<keyword evidence="1" id="KW-0175">Coiled coil</keyword>
<keyword evidence="7" id="KW-1185">Reference proteome</keyword>
<dbReference type="PROSITE" id="PS50883">
    <property type="entry name" value="EAL"/>
    <property type="match status" value="1"/>
</dbReference>
<organism evidence="6 7">
    <name type="scientific">Cohnella phaseoli</name>
    <dbReference type="NCBI Taxonomy" id="456490"/>
    <lineage>
        <taxon>Bacteria</taxon>
        <taxon>Bacillati</taxon>
        <taxon>Bacillota</taxon>
        <taxon>Bacilli</taxon>
        <taxon>Bacillales</taxon>
        <taxon>Paenibacillaceae</taxon>
        <taxon>Cohnella</taxon>
    </lineage>
</organism>
<evidence type="ECO:0000259" key="4">
    <source>
        <dbReference type="PROSITE" id="PS50883"/>
    </source>
</evidence>
<dbReference type="SUPFAM" id="SSF55073">
    <property type="entry name" value="Nucleotide cyclase"/>
    <property type="match status" value="1"/>
</dbReference>
<dbReference type="CDD" id="cd01948">
    <property type="entry name" value="EAL"/>
    <property type="match status" value="1"/>
</dbReference>
<gene>
    <name evidence="6" type="ORF">DFP98_15713</name>
</gene>
<dbReference type="Gene3D" id="3.30.450.40">
    <property type="match status" value="2"/>
</dbReference>
<dbReference type="Pfam" id="PF13185">
    <property type="entry name" value="GAF_2"/>
    <property type="match status" value="1"/>
</dbReference>
<dbReference type="InterPro" id="IPR000014">
    <property type="entry name" value="PAS"/>
</dbReference>
<dbReference type="CDD" id="cd01949">
    <property type="entry name" value="GGDEF"/>
    <property type="match status" value="1"/>
</dbReference>
<dbReference type="SMART" id="SM00086">
    <property type="entry name" value="PAC"/>
    <property type="match status" value="1"/>
</dbReference>
<accession>A0A3D9HT28</accession>
<dbReference type="InterPro" id="IPR029787">
    <property type="entry name" value="Nucleotide_cyclase"/>
</dbReference>
<dbReference type="EMBL" id="QRDZ01000057">
    <property type="protein sequence ID" value="RED52654.1"/>
    <property type="molecule type" value="Genomic_DNA"/>
</dbReference>
<dbReference type="InterPro" id="IPR052155">
    <property type="entry name" value="Biofilm_reg_signaling"/>
</dbReference>
<protein>
    <submittedName>
        <fullName evidence="6">Diguanylate cyclase/phosphodiesterase with PAS/PAC and GAF sensor(S)</fullName>
    </submittedName>
</protein>
<dbReference type="PANTHER" id="PTHR44757:SF2">
    <property type="entry name" value="BIOFILM ARCHITECTURE MAINTENANCE PROTEIN MBAA"/>
    <property type="match status" value="1"/>
</dbReference>
<dbReference type="InterPro" id="IPR035965">
    <property type="entry name" value="PAS-like_dom_sf"/>
</dbReference>
<dbReference type="InterPro" id="IPR035919">
    <property type="entry name" value="EAL_sf"/>
</dbReference>
<dbReference type="NCBIfam" id="TIGR00229">
    <property type="entry name" value="sensory_box"/>
    <property type="match status" value="1"/>
</dbReference>